<dbReference type="Proteomes" id="UP000322214">
    <property type="component" value="Chromosome"/>
</dbReference>
<dbReference type="FunFam" id="3.40.50.970:FF:000016">
    <property type="entry name" value="Acetolactate synthase"/>
    <property type="match status" value="1"/>
</dbReference>
<dbReference type="PROSITE" id="PS00187">
    <property type="entry name" value="TPP_ENZYMES"/>
    <property type="match status" value="1"/>
</dbReference>
<dbReference type="GO" id="GO:0009097">
    <property type="term" value="P:isoleucine biosynthetic process"/>
    <property type="evidence" value="ECO:0007669"/>
    <property type="project" value="UniProtKB-UniPathway"/>
</dbReference>
<dbReference type="Gene3D" id="3.40.50.970">
    <property type="match status" value="2"/>
</dbReference>
<proteinExistence type="inferred from homology"/>
<dbReference type="UniPathway" id="UPA00049">
    <property type="reaction ID" value="UER00059"/>
</dbReference>
<reference evidence="18 19" key="1">
    <citation type="submission" date="2019-08" db="EMBL/GenBank/DDBJ databases">
        <title>Deep-cultivation of Planctomycetes and their phenomic and genomic characterization uncovers novel biology.</title>
        <authorList>
            <person name="Wiegand S."/>
            <person name="Jogler M."/>
            <person name="Boedeker C."/>
            <person name="Pinto D."/>
            <person name="Vollmers J."/>
            <person name="Rivas-Marin E."/>
            <person name="Kohn T."/>
            <person name="Peeters S.H."/>
            <person name="Heuer A."/>
            <person name="Rast P."/>
            <person name="Oberbeckmann S."/>
            <person name="Bunk B."/>
            <person name="Jeske O."/>
            <person name="Meyerdierks A."/>
            <person name="Storesund J.E."/>
            <person name="Kallscheuer N."/>
            <person name="Luecker S."/>
            <person name="Lage O.M."/>
            <person name="Pohl T."/>
            <person name="Merkel B.J."/>
            <person name="Hornburger P."/>
            <person name="Mueller R.-W."/>
            <person name="Bruemmer F."/>
            <person name="Labrenz M."/>
            <person name="Spormann A.M."/>
            <person name="Op den Camp H."/>
            <person name="Overmann J."/>
            <person name="Amann R."/>
            <person name="Jetten M.S.M."/>
            <person name="Mascher T."/>
            <person name="Medema M.H."/>
            <person name="Devos D.P."/>
            <person name="Kaster A.-K."/>
            <person name="Ovreas L."/>
            <person name="Rohde M."/>
            <person name="Galperin M.Y."/>
            <person name="Jogler C."/>
        </authorList>
    </citation>
    <scope>NUCLEOTIDE SEQUENCE [LARGE SCALE GENOMIC DNA]</scope>
    <source>
        <strain evidence="18 19">FC18</strain>
    </source>
</reference>
<dbReference type="EMBL" id="CP042912">
    <property type="protein sequence ID" value="QEG24471.1"/>
    <property type="molecule type" value="Genomic_DNA"/>
</dbReference>
<evidence type="ECO:0000256" key="2">
    <source>
        <dbReference type="ARBA" id="ARBA00005025"/>
    </source>
</evidence>
<comment type="similarity">
    <text evidence="3 14">Belongs to the TPP enzyme family.</text>
</comment>
<evidence type="ECO:0000259" key="15">
    <source>
        <dbReference type="Pfam" id="PF00205"/>
    </source>
</evidence>
<dbReference type="Pfam" id="PF02775">
    <property type="entry name" value="TPP_enzyme_C"/>
    <property type="match status" value="1"/>
</dbReference>
<dbReference type="KEGG" id="mff:MFFC18_43910"/>
<dbReference type="InterPro" id="IPR045229">
    <property type="entry name" value="TPP_enz"/>
</dbReference>
<dbReference type="PANTHER" id="PTHR18968">
    <property type="entry name" value="THIAMINE PYROPHOSPHATE ENZYMES"/>
    <property type="match status" value="1"/>
</dbReference>
<protein>
    <recommendedName>
        <fullName evidence="4 14">Acetolactate synthase</fullName>
        <ecNumber evidence="4 14">2.2.1.6</ecNumber>
    </recommendedName>
</protein>
<keyword evidence="5 14" id="KW-0028">Amino-acid biosynthesis</keyword>
<dbReference type="EC" id="2.2.1.6" evidence="4 14"/>
<keyword evidence="12 14" id="KW-0100">Branched-chain amino acid biosynthesis</keyword>
<evidence type="ECO:0000256" key="6">
    <source>
        <dbReference type="ARBA" id="ARBA00022630"/>
    </source>
</evidence>
<sequence>MSDQLDGAQALIKTLDDLGIEYIFGYSGGAAIPIFDALETVNTNLKFVLVRHEQGATHMADGYARATGKPAAVLVTSGPGAGNTVTGLMTAMMDSVPMLVICGQQVTWMLGKDAFQEADIFGITIPVVKHNYLVKDSNDLVRVAKEAYHIATTGRPGPVLIDVPKNVSSGDFTAEMDPEIELPGYNPDSCFKIDSTSLEEAVQLIKSAERPVILAGQGCMISRADKELMELATTLGAPVTSTLLGKGVFPETHELSLGMLGMHGTAYANKAMIECDMLLNIGSRFDDRIIGNPEKFCADAKIVHIDIDPAEMNKMIRPDVQIVGDAKTVLQQLNKKIKPLSTESWLKKLDGYKTKYPLSYKKQGGLRMQQVIQEMFEYTKGDAIVATDVGQHQMWAAQFFRTNEPYSWLSSGGAGTMGFGFPAAIGAQFGNPDKTVIAICGDGGFQMTMFELATAQIHKLPIKIVVLNNHYLGMVRQWQELFFDNRESGVDLDGNPDFCKMAAAYGIPSVNIKRPADVKRKIEEAFEYNDGPILIHAECVKNENVFPMIPAGSALEDMLVEPPTTKLAKPVGST</sequence>
<comment type="pathway">
    <text evidence="2 14">Amino-acid biosynthesis; L-valine biosynthesis; L-valine from pyruvate: step 1/4.</text>
</comment>
<dbReference type="UniPathway" id="UPA00047">
    <property type="reaction ID" value="UER00055"/>
</dbReference>
<dbReference type="InterPro" id="IPR000399">
    <property type="entry name" value="TPP-bd_CS"/>
</dbReference>
<dbReference type="GO" id="GO:0009099">
    <property type="term" value="P:L-valine biosynthetic process"/>
    <property type="evidence" value="ECO:0007669"/>
    <property type="project" value="UniProtKB-UniPathway"/>
</dbReference>
<comment type="catalytic activity">
    <reaction evidence="13 14">
        <text>2 pyruvate + H(+) = (2S)-2-acetolactate + CO2</text>
        <dbReference type="Rhea" id="RHEA:25249"/>
        <dbReference type="ChEBI" id="CHEBI:15361"/>
        <dbReference type="ChEBI" id="CHEBI:15378"/>
        <dbReference type="ChEBI" id="CHEBI:16526"/>
        <dbReference type="ChEBI" id="CHEBI:58476"/>
        <dbReference type="EC" id="2.2.1.6"/>
    </reaction>
</comment>
<evidence type="ECO:0000256" key="13">
    <source>
        <dbReference type="ARBA" id="ARBA00048670"/>
    </source>
</evidence>
<keyword evidence="6" id="KW-0285">Flavoprotein</keyword>
<dbReference type="GO" id="GO:0050660">
    <property type="term" value="F:flavin adenine dinucleotide binding"/>
    <property type="evidence" value="ECO:0007669"/>
    <property type="project" value="InterPro"/>
</dbReference>
<evidence type="ECO:0000256" key="9">
    <source>
        <dbReference type="ARBA" id="ARBA00022827"/>
    </source>
</evidence>
<dbReference type="InterPro" id="IPR012846">
    <property type="entry name" value="Acetolactate_synth_lsu"/>
</dbReference>
<dbReference type="Pfam" id="PF00205">
    <property type="entry name" value="TPP_enzyme_M"/>
    <property type="match status" value="1"/>
</dbReference>
<comment type="cofactor">
    <cofactor evidence="14">
        <name>Mg(2+)</name>
        <dbReference type="ChEBI" id="CHEBI:18420"/>
    </cofactor>
    <text evidence="14">Binds 1 Mg(2+) ion per subunit.</text>
</comment>
<dbReference type="GO" id="GO:0030976">
    <property type="term" value="F:thiamine pyrophosphate binding"/>
    <property type="evidence" value="ECO:0007669"/>
    <property type="project" value="UniProtKB-UniRule"/>
</dbReference>
<evidence type="ECO:0000256" key="8">
    <source>
        <dbReference type="ARBA" id="ARBA00022723"/>
    </source>
</evidence>
<dbReference type="InterPro" id="IPR039368">
    <property type="entry name" value="AHAS_TPP"/>
</dbReference>
<dbReference type="PANTHER" id="PTHR18968:SF13">
    <property type="entry name" value="ACETOLACTATE SYNTHASE CATALYTIC SUBUNIT, MITOCHONDRIAL"/>
    <property type="match status" value="1"/>
</dbReference>
<dbReference type="SUPFAM" id="SSF52518">
    <property type="entry name" value="Thiamin diphosphate-binding fold (THDP-binding)"/>
    <property type="match status" value="2"/>
</dbReference>
<keyword evidence="8 14" id="KW-0479">Metal-binding</keyword>
<keyword evidence="10 14" id="KW-0460">Magnesium</keyword>
<evidence type="ECO:0000313" key="18">
    <source>
        <dbReference type="EMBL" id="QEG24471.1"/>
    </source>
</evidence>
<dbReference type="CDD" id="cd07035">
    <property type="entry name" value="TPP_PYR_POX_like"/>
    <property type="match status" value="1"/>
</dbReference>
<dbReference type="Pfam" id="PF02776">
    <property type="entry name" value="TPP_enzyme_N"/>
    <property type="match status" value="1"/>
</dbReference>
<dbReference type="OrthoDB" id="4494979at2"/>
<evidence type="ECO:0000259" key="17">
    <source>
        <dbReference type="Pfam" id="PF02776"/>
    </source>
</evidence>
<dbReference type="GO" id="GO:0000287">
    <property type="term" value="F:magnesium ion binding"/>
    <property type="evidence" value="ECO:0007669"/>
    <property type="project" value="UniProtKB-UniRule"/>
</dbReference>
<feature type="domain" description="Thiamine pyrophosphate enzyme central" evidence="15">
    <location>
        <begin position="198"/>
        <end position="333"/>
    </location>
</feature>
<evidence type="ECO:0000256" key="12">
    <source>
        <dbReference type="ARBA" id="ARBA00023304"/>
    </source>
</evidence>
<dbReference type="InterPro" id="IPR012000">
    <property type="entry name" value="Thiamin_PyroP_enz_cen_dom"/>
</dbReference>
<evidence type="ECO:0000256" key="11">
    <source>
        <dbReference type="ARBA" id="ARBA00023052"/>
    </source>
</evidence>
<keyword evidence="19" id="KW-1185">Reference proteome</keyword>
<keyword evidence="9" id="KW-0274">FAD</keyword>
<dbReference type="InterPro" id="IPR011766">
    <property type="entry name" value="TPP_enzyme_TPP-bd"/>
</dbReference>
<evidence type="ECO:0000313" key="19">
    <source>
        <dbReference type="Proteomes" id="UP000322214"/>
    </source>
</evidence>
<dbReference type="InterPro" id="IPR012001">
    <property type="entry name" value="Thiamin_PyroP_enz_TPP-bd_dom"/>
</dbReference>
<dbReference type="InterPro" id="IPR029035">
    <property type="entry name" value="DHS-like_NAD/FAD-binding_dom"/>
</dbReference>
<dbReference type="FunFam" id="3.40.50.1220:FF:000008">
    <property type="entry name" value="Acetolactate synthase"/>
    <property type="match status" value="1"/>
</dbReference>
<dbReference type="InterPro" id="IPR029061">
    <property type="entry name" value="THDP-binding"/>
</dbReference>
<evidence type="ECO:0000256" key="4">
    <source>
        <dbReference type="ARBA" id="ARBA00013145"/>
    </source>
</evidence>
<dbReference type="CDD" id="cd02015">
    <property type="entry name" value="TPP_AHAS"/>
    <property type="match status" value="1"/>
</dbReference>
<evidence type="ECO:0000256" key="5">
    <source>
        <dbReference type="ARBA" id="ARBA00022605"/>
    </source>
</evidence>
<evidence type="ECO:0000256" key="3">
    <source>
        <dbReference type="ARBA" id="ARBA00007812"/>
    </source>
</evidence>
<keyword evidence="11 14" id="KW-0786">Thiamine pyrophosphate</keyword>
<comment type="cofactor">
    <cofactor evidence="14">
        <name>thiamine diphosphate</name>
        <dbReference type="ChEBI" id="CHEBI:58937"/>
    </cofactor>
    <text evidence="14">Binds 1 thiamine pyrophosphate per subunit.</text>
</comment>
<accession>A0A5B9PPR2</accession>
<evidence type="ECO:0000256" key="7">
    <source>
        <dbReference type="ARBA" id="ARBA00022679"/>
    </source>
</evidence>
<dbReference type="STRING" id="980251.GCA_001642875_01178"/>
<organism evidence="18 19">
    <name type="scientific">Mariniblastus fucicola</name>
    <dbReference type="NCBI Taxonomy" id="980251"/>
    <lineage>
        <taxon>Bacteria</taxon>
        <taxon>Pseudomonadati</taxon>
        <taxon>Planctomycetota</taxon>
        <taxon>Planctomycetia</taxon>
        <taxon>Pirellulales</taxon>
        <taxon>Pirellulaceae</taxon>
        <taxon>Mariniblastus</taxon>
    </lineage>
</organism>
<evidence type="ECO:0000256" key="1">
    <source>
        <dbReference type="ARBA" id="ARBA00004974"/>
    </source>
</evidence>
<gene>
    <name evidence="18" type="primary">ilvB</name>
    <name evidence="18" type="ORF">MFFC18_43910</name>
</gene>
<dbReference type="GO" id="GO:0005948">
    <property type="term" value="C:acetolactate synthase complex"/>
    <property type="evidence" value="ECO:0007669"/>
    <property type="project" value="UniProtKB-ARBA"/>
</dbReference>
<dbReference type="RefSeq" id="WP_075083949.1">
    <property type="nucleotide sequence ID" value="NZ_CP042912.1"/>
</dbReference>
<feature type="domain" description="Thiamine pyrophosphate enzyme N-terminal TPP-binding" evidence="17">
    <location>
        <begin position="6"/>
        <end position="121"/>
    </location>
</feature>
<keyword evidence="7 14" id="KW-0808">Transferase</keyword>
<dbReference type="AlphaFoldDB" id="A0A5B9PPR2"/>
<dbReference type="NCBIfam" id="TIGR00118">
    <property type="entry name" value="acolac_lg"/>
    <property type="match status" value="1"/>
</dbReference>
<dbReference type="FunFam" id="3.40.50.970:FF:000007">
    <property type="entry name" value="Acetolactate synthase"/>
    <property type="match status" value="1"/>
</dbReference>
<dbReference type="Gene3D" id="3.40.50.1220">
    <property type="entry name" value="TPP-binding domain"/>
    <property type="match status" value="1"/>
</dbReference>
<comment type="pathway">
    <text evidence="1 14">Amino-acid biosynthesis; L-isoleucine biosynthesis; L-isoleucine from 2-oxobutanoate: step 1/4.</text>
</comment>
<feature type="domain" description="Thiamine pyrophosphate enzyme TPP-binding" evidence="16">
    <location>
        <begin position="388"/>
        <end position="536"/>
    </location>
</feature>
<name>A0A5B9PPR2_9BACT</name>
<evidence type="ECO:0000256" key="14">
    <source>
        <dbReference type="RuleBase" id="RU003591"/>
    </source>
</evidence>
<evidence type="ECO:0000256" key="10">
    <source>
        <dbReference type="ARBA" id="ARBA00022842"/>
    </source>
</evidence>
<evidence type="ECO:0000259" key="16">
    <source>
        <dbReference type="Pfam" id="PF02775"/>
    </source>
</evidence>
<dbReference type="GO" id="GO:0003984">
    <property type="term" value="F:acetolactate synthase activity"/>
    <property type="evidence" value="ECO:0007669"/>
    <property type="project" value="UniProtKB-EC"/>
</dbReference>
<dbReference type="SUPFAM" id="SSF52467">
    <property type="entry name" value="DHS-like NAD/FAD-binding domain"/>
    <property type="match status" value="1"/>
</dbReference>